<comment type="similarity">
    <text evidence="1">Belongs to the class-II pyridine nucleotide-disulfide oxidoreductase family.</text>
</comment>
<dbReference type="Pfam" id="PF07992">
    <property type="entry name" value="Pyr_redox_2"/>
    <property type="match status" value="1"/>
</dbReference>
<reference evidence="5" key="1">
    <citation type="submission" date="2021-12" db="EMBL/GenBank/DDBJ databases">
        <title>Curvularia clavata genome.</title>
        <authorList>
            <person name="Cao Y."/>
        </authorList>
    </citation>
    <scope>NUCLEOTIDE SEQUENCE</scope>
    <source>
        <strain evidence="5">Yc1106</strain>
    </source>
</reference>
<dbReference type="GO" id="GO:0016491">
    <property type="term" value="F:oxidoreductase activity"/>
    <property type="evidence" value="ECO:0007669"/>
    <property type="project" value="UniProtKB-KW"/>
</dbReference>
<feature type="domain" description="FAD/NAD(P)-binding" evidence="4">
    <location>
        <begin position="10"/>
        <end position="155"/>
    </location>
</feature>
<proteinExistence type="inferred from homology"/>
<dbReference type="Proteomes" id="UP001056012">
    <property type="component" value="Chromosome 1"/>
</dbReference>
<dbReference type="EMBL" id="CP089274">
    <property type="protein sequence ID" value="USP74378.1"/>
    <property type="molecule type" value="Genomic_DNA"/>
</dbReference>
<dbReference type="PRINTS" id="PR00368">
    <property type="entry name" value="FADPNR"/>
</dbReference>
<dbReference type="OrthoDB" id="10260355at2759"/>
<evidence type="ECO:0000313" key="6">
    <source>
        <dbReference type="Proteomes" id="UP001056012"/>
    </source>
</evidence>
<dbReference type="InterPro" id="IPR023753">
    <property type="entry name" value="FAD/NAD-binding_dom"/>
</dbReference>
<organism evidence="5 6">
    <name type="scientific">Curvularia clavata</name>
    <dbReference type="NCBI Taxonomy" id="95742"/>
    <lineage>
        <taxon>Eukaryota</taxon>
        <taxon>Fungi</taxon>
        <taxon>Dikarya</taxon>
        <taxon>Ascomycota</taxon>
        <taxon>Pezizomycotina</taxon>
        <taxon>Dothideomycetes</taxon>
        <taxon>Pleosporomycetidae</taxon>
        <taxon>Pleosporales</taxon>
        <taxon>Pleosporineae</taxon>
        <taxon>Pleosporaceae</taxon>
        <taxon>Curvularia</taxon>
    </lineage>
</organism>
<accession>A0A9Q9DNU4</accession>
<protein>
    <recommendedName>
        <fullName evidence="4">FAD/NAD(P)-binding domain-containing protein</fullName>
    </recommendedName>
</protein>
<gene>
    <name evidence="5" type="ORF">yc1106_01652</name>
</gene>
<dbReference type="SUPFAM" id="SSF51905">
    <property type="entry name" value="FAD/NAD(P)-binding domain"/>
    <property type="match status" value="1"/>
</dbReference>
<keyword evidence="3" id="KW-0560">Oxidoreductase</keyword>
<dbReference type="InterPro" id="IPR050097">
    <property type="entry name" value="Ferredoxin-NADP_redctase_2"/>
</dbReference>
<evidence type="ECO:0000313" key="5">
    <source>
        <dbReference type="EMBL" id="USP74378.1"/>
    </source>
</evidence>
<dbReference type="InterPro" id="IPR036188">
    <property type="entry name" value="FAD/NAD-bd_sf"/>
</dbReference>
<evidence type="ECO:0000256" key="2">
    <source>
        <dbReference type="ARBA" id="ARBA00022630"/>
    </source>
</evidence>
<name>A0A9Q9DNU4_CURCL</name>
<evidence type="ECO:0000259" key="4">
    <source>
        <dbReference type="Pfam" id="PF07992"/>
    </source>
</evidence>
<evidence type="ECO:0000256" key="1">
    <source>
        <dbReference type="ARBA" id="ARBA00009333"/>
    </source>
</evidence>
<keyword evidence="6" id="KW-1185">Reference proteome</keyword>
<dbReference type="PRINTS" id="PR00469">
    <property type="entry name" value="PNDRDTASEII"/>
</dbReference>
<dbReference type="Gene3D" id="3.50.50.60">
    <property type="entry name" value="FAD/NAD(P)-binding domain"/>
    <property type="match status" value="2"/>
</dbReference>
<evidence type="ECO:0000256" key="3">
    <source>
        <dbReference type="ARBA" id="ARBA00023002"/>
    </source>
</evidence>
<sequence>MALHSRPQIFDILIVGAGPAGLNAALTCARTRTTALVFDSEQYRNEGVTHMHTVASRDHINPREFGQIARSQIESRYDTVWFEQATITHATKTQLSIASEKAPYDGFQVTSNSGLSYSGKKLILATGSSDILPLLEGYRENWPSHIYQCLGCDGYEQRGSAIGILDFDSPMYGHFVQMAASLDPSSMTILSNGPIKQDAAILDAVKLAKAFGATLDERRIRRLVNNGPSHIDGVTVEFEQGDPLTLGFIVHKPATVNRAQHLIEQLGVETVEQAMGGHIKITNQMFNETSVRGVFAAGDTMGAMKQVVIAMAEGLKAAAGAGMQIGQEKARGVMERLEEEGRLRDSEVEKMADGEKVKVVSYS</sequence>
<keyword evidence="2" id="KW-0285">Flavoprotein</keyword>
<dbReference type="VEuPathDB" id="FungiDB:yc1106_01652"/>
<dbReference type="AlphaFoldDB" id="A0A9Q9DNU4"/>
<dbReference type="GO" id="GO:0097237">
    <property type="term" value="P:cellular response to toxic substance"/>
    <property type="evidence" value="ECO:0007669"/>
    <property type="project" value="UniProtKB-ARBA"/>
</dbReference>
<dbReference type="PANTHER" id="PTHR48105">
    <property type="entry name" value="THIOREDOXIN REDUCTASE 1-RELATED-RELATED"/>
    <property type="match status" value="1"/>
</dbReference>